<evidence type="ECO:0000256" key="1">
    <source>
        <dbReference type="SAM" id="MobiDB-lite"/>
    </source>
</evidence>
<reference evidence="2 3" key="1">
    <citation type="submission" date="2016-02" db="EMBL/GenBank/DDBJ databases">
        <title>Genome analysis of coral dinoflagellate symbionts highlights evolutionary adaptations to a symbiotic lifestyle.</title>
        <authorList>
            <person name="Aranda M."/>
            <person name="Li Y."/>
            <person name="Liew Y.J."/>
            <person name="Baumgarten S."/>
            <person name="Simakov O."/>
            <person name="Wilson M."/>
            <person name="Piel J."/>
            <person name="Ashoor H."/>
            <person name="Bougouffa S."/>
            <person name="Bajic V.B."/>
            <person name="Ryu T."/>
            <person name="Ravasi T."/>
            <person name="Bayer T."/>
            <person name="Micklem G."/>
            <person name="Kim H."/>
            <person name="Bhak J."/>
            <person name="Lajeunesse T.C."/>
            <person name="Voolstra C.R."/>
        </authorList>
    </citation>
    <scope>NUCLEOTIDE SEQUENCE [LARGE SCALE GENOMIC DNA]</scope>
    <source>
        <strain evidence="2 3">CCMP2467</strain>
    </source>
</reference>
<dbReference type="OrthoDB" id="435489at2759"/>
<feature type="region of interest" description="Disordered" evidence="1">
    <location>
        <begin position="301"/>
        <end position="347"/>
    </location>
</feature>
<feature type="region of interest" description="Disordered" evidence="1">
    <location>
        <begin position="61"/>
        <end position="86"/>
    </location>
</feature>
<protein>
    <submittedName>
        <fullName evidence="2">Uncharacterized protein</fullName>
    </submittedName>
</protein>
<name>A0A1Q9BY22_SYMMI</name>
<sequence>MEPVSVTLNLGQSSFTAVLQGELLVLRATDFVAAGGVSHPLNSASQEAAPDYVRAMRRATEKEKQRKQVARKPQASSSRKQDLAVVKQSMEQKVLGNNTKVSKKPAAACAEGSTKGKPAAKLAAKAKAAAKGAFAATETGPPETAKKKARAAMADVAAKIDAGIITGPAASICKVRTIATVERLYPELMATIRVCARPGCESDFLVTGDTNLWWPEEHKKVLPGIELFWPEQLRWMQWLPNRMGPEATLHSAVLFFETLEGRQGCLENLPIAFHGYRVSKKEQRAKPLAAAKPAAAAEAKPAAAKRAAGEAKAAAEEAEDGSQPKDPGLDHGEGSVAEAPLPPPPAPWPAAFGAGCLPPRVSPPVPPVQMAMPMAGYGVGLGGLTMPAPYGLVGPPMPTVPLDEYSWRPWQSWLLWLGRRQWLSRRQMLGSWVGDTTDEEDDGTTTIIPETRGKQHASPVSPAALDEELAPEEEPEEEKPGKNPKAKTKAKG</sequence>
<keyword evidence="3" id="KW-1185">Reference proteome</keyword>
<gene>
    <name evidence="2" type="ORF">AK812_SmicGene44630</name>
</gene>
<dbReference type="EMBL" id="LSRX01002409">
    <property type="protein sequence ID" value="OLP75555.1"/>
    <property type="molecule type" value="Genomic_DNA"/>
</dbReference>
<evidence type="ECO:0000313" key="3">
    <source>
        <dbReference type="Proteomes" id="UP000186817"/>
    </source>
</evidence>
<proteinExistence type="predicted"/>
<organism evidence="2 3">
    <name type="scientific">Symbiodinium microadriaticum</name>
    <name type="common">Dinoflagellate</name>
    <name type="synonym">Zooxanthella microadriatica</name>
    <dbReference type="NCBI Taxonomy" id="2951"/>
    <lineage>
        <taxon>Eukaryota</taxon>
        <taxon>Sar</taxon>
        <taxon>Alveolata</taxon>
        <taxon>Dinophyceae</taxon>
        <taxon>Suessiales</taxon>
        <taxon>Symbiodiniaceae</taxon>
        <taxon>Symbiodinium</taxon>
    </lineage>
</organism>
<dbReference type="Proteomes" id="UP000186817">
    <property type="component" value="Unassembled WGS sequence"/>
</dbReference>
<feature type="compositionally biased region" description="Basic residues" evidence="1">
    <location>
        <begin position="482"/>
        <end position="492"/>
    </location>
</feature>
<feature type="compositionally biased region" description="Acidic residues" evidence="1">
    <location>
        <begin position="465"/>
        <end position="477"/>
    </location>
</feature>
<feature type="region of interest" description="Disordered" evidence="1">
    <location>
        <begin position="433"/>
        <end position="492"/>
    </location>
</feature>
<accession>A0A1Q9BY22</accession>
<evidence type="ECO:0000313" key="2">
    <source>
        <dbReference type="EMBL" id="OLP75555.1"/>
    </source>
</evidence>
<comment type="caution">
    <text evidence="2">The sequence shown here is derived from an EMBL/GenBank/DDBJ whole genome shotgun (WGS) entry which is preliminary data.</text>
</comment>
<dbReference type="AlphaFoldDB" id="A0A1Q9BY22"/>